<accession>A0ABN5H107</accession>
<evidence type="ECO:0000256" key="2">
    <source>
        <dbReference type="ARBA" id="ARBA00022472"/>
    </source>
</evidence>
<keyword evidence="5" id="KW-0694">RNA-binding</keyword>
<sequence>MKNQALLLDADAIRRALMRIAHEIVERNHGVANMTLVGIRRRGVPLAHRIAANIGTIEGEVPPVGVLDIGLYRDDWEQRPFSNVDATSLAPNRINGQVVVLVDDVLFTGRTIRAAMDAVSDFGRPKAIQLAVLIDRGHRELPIRADYVGKNVPTARAERVYVKVQEVDGMDQAYLERDGKGEDA</sequence>
<feature type="short sequence motif" description="PRPP-binding" evidence="5">
    <location>
        <begin position="99"/>
        <end position="111"/>
    </location>
</feature>
<dbReference type="EC" id="2.4.2.9" evidence="5"/>
<dbReference type="CDD" id="cd06223">
    <property type="entry name" value="PRTases_typeI"/>
    <property type="match status" value="1"/>
</dbReference>
<reference evidence="7 8" key="1">
    <citation type="journal article" date="2019" name="Sci. Rep.">
        <title>Sulfobacillus thermotolerans: new insights into resistance and metabolic capacities of acidophilic chemolithotrophs.</title>
        <authorList>
            <person name="Panyushkina A.E."/>
            <person name="Babenko V.V."/>
            <person name="Nikitina A.S."/>
            <person name="Selezneva O.V."/>
            <person name="Tsaplina I.A."/>
            <person name="Letarova M.A."/>
            <person name="Kostryukova E.S."/>
            <person name="Letarov A.V."/>
        </authorList>
    </citation>
    <scope>NUCLEOTIDE SEQUENCE [LARGE SCALE GENOMIC DNA]</scope>
    <source>
        <strain evidence="7 8">Kr1</strain>
    </source>
</reference>
<dbReference type="InterPro" id="IPR023050">
    <property type="entry name" value="PyrR"/>
</dbReference>
<dbReference type="Proteomes" id="UP000325292">
    <property type="component" value="Chromosome"/>
</dbReference>
<name>A0ABN5H107_9FIRM</name>
<keyword evidence="5" id="KW-0808">Transferase</keyword>
<proteinExistence type="inferred from homology"/>
<dbReference type="Gene3D" id="3.40.50.2020">
    <property type="match status" value="1"/>
</dbReference>
<evidence type="ECO:0000313" key="8">
    <source>
        <dbReference type="Proteomes" id="UP000325292"/>
    </source>
</evidence>
<evidence type="ECO:0000256" key="3">
    <source>
        <dbReference type="ARBA" id="ARBA00023015"/>
    </source>
</evidence>
<keyword evidence="3 5" id="KW-0805">Transcription regulation</keyword>
<keyword evidence="8" id="KW-1185">Reference proteome</keyword>
<protein>
    <recommendedName>
        <fullName evidence="5">Bifunctional protein PyrR</fullName>
    </recommendedName>
    <domain>
        <recommendedName>
            <fullName evidence="5">Pyrimidine operon regulatory protein</fullName>
        </recommendedName>
    </domain>
    <domain>
        <recommendedName>
            <fullName evidence="5">Uracil phosphoribosyltransferase</fullName>
            <shortName evidence="5">UPRTase</shortName>
            <ecNumber evidence="5">2.4.2.9</ecNumber>
        </recommendedName>
    </domain>
</protein>
<organism evidence="7 8">
    <name type="scientific">Sulfobacillus thermotolerans</name>
    <dbReference type="NCBI Taxonomy" id="338644"/>
    <lineage>
        <taxon>Bacteria</taxon>
        <taxon>Bacillati</taxon>
        <taxon>Bacillota</taxon>
        <taxon>Clostridia</taxon>
        <taxon>Eubacteriales</taxon>
        <taxon>Clostridiales Family XVII. Incertae Sedis</taxon>
        <taxon>Sulfobacillus</taxon>
    </lineage>
</organism>
<dbReference type="SUPFAM" id="SSF53271">
    <property type="entry name" value="PRTase-like"/>
    <property type="match status" value="1"/>
</dbReference>
<keyword evidence="2 5" id="KW-0806">Transcription termination</keyword>
<dbReference type="Pfam" id="PF00156">
    <property type="entry name" value="Pribosyltran"/>
    <property type="match status" value="1"/>
</dbReference>
<dbReference type="PANTHER" id="PTHR11608">
    <property type="entry name" value="BIFUNCTIONAL PROTEIN PYRR"/>
    <property type="match status" value="1"/>
</dbReference>
<dbReference type="EMBL" id="CP019454">
    <property type="protein sequence ID" value="AUW94422.1"/>
    <property type="molecule type" value="Genomic_DNA"/>
</dbReference>
<dbReference type="InterPro" id="IPR000836">
    <property type="entry name" value="PRTase_dom"/>
</dbReference>
<evidence type="ECO:0000256" key="4">
    <source>
        <dbReference type="ARBA" id="ARBA00023163"/>
    </source>
</evidence>
<comment type="subunit">
    <text evidence="5">Homodimer and homohexamer; in equilibrium.</text>
</comment>
<dbReference type="GO" id="GO:0016757">
    <property type="term" value="F:glycosyltransferase activity"/>
    <property type="evidence" value="ECO:0007669"/>
    <property type="project" value="UniProtKB-KW"/>
</dbReference>
<dbReference type="HAMAP" id="MF_01219">
    <property type="entry name" value="PyrR"/>
    <property type="match status" value="1"/>
</dbReference>
<dbReference type="InterPro" id="IPR029057">
    <property type="entry name" value="PRTase-like"/>
</dbReference>
<feature type="domain" description="Phosphoribosyltransferase" evidence="6">
    <location>
        <begin position="7"/>
        <end position="150"/>
    </location>
</feature>
<keyword evidence="5 7" id="KW-0328">Glycosyltransferase</keyword>
<comment type="function">
    <text evidence="5">Regulates transcriptional attenuation of the pyrimidine nucleotide (pyr) operon by binding in a uridine-dependent manner to specific sites on pyr mRNA. This disrupts an antiterminator hairpin in the RNA and favors formation of a downstream transcription terminator, leading to a reduced expression of downstream genes.</text>
</comment>
<dbReference type="InterPro" id="IPR050137">
    <property type="entry name" value="PyrR_bifunctional"/>
</dbReference>
<gene>
    <name evidence="5" type="primary">pyrR</name>
    <name evidence="7" type="ORF">BXT84_11110</name>
</gene>
<evidence type="ECO:0000256" key="1">
    <source>
        <dbReference type="ARBA" id="ARBA00005565"/>
    </source>
</evidence>
<comment type="catalytic activity">
    <reaction evidence="5">
        <text>UMP + diphosphate = 5-phospho-alpha-D-ribose 1-diphosphate + uracil</text>
        <dbReference type="Rhea" id="RHEA:13017"/>
        <dbReference type="ChEBI" id="CHEBI:17568"/>
        <dbReference type="ChEBI" id="CHEBI:33019"/>
        <dbReference type="ChEBI" id="CHEBI:57865"/>
        <dbReference type="ChEBI" id="CHEBI:58017"/>
        <dbReference type="EC" id="2.4.2.9"/>
    </reaction>
</comment>
<dbReference type="NCBIfam" id="NF003547">
    <property type="entry name" value="PRK05205.1-3"/>
    <property type="match status" value="1"/>
</dbReference>
<dbReference type="NCBIfam" id="NF003549">
    <property type="entry name" value="PRK05205.1-5"/>
    <property type="match status" value="1"/>
</dbReference>
<comment type="function">
    <text evidence="5">Also displays a weak uracil phosphoribosyltransferase activity which is not physiologically significant.</text>
</comment>
<keyword evidence="4 5" id="KW-0804">Transcription</keyword>
<dbReference type="PANTHER" id="PTHR11608:SF0">
    <property type="entry name" value="BIFUNCTIONAL PROTEIN PYRR"/>
    <property type="match status" value="1"/>
</dbReference>
<evidence type="ECO:0000313" key="7">
    <source>
        <dbReference type="EMBL" id="AUW94422.1"/>
    </source>
</evidence>
<evidence type="ECO:0000259" key="6">
    <source>
        <dbReference type="Pfam" id="PF00156"/>
    </source>
</evidence>
<evidence type="ECO:0000256" key="5">
    <source>
        <dbReference type="HAMAP-Rule" id="MF_01219"/>
    </source>
</evidence>
<comment type="similarity">
    <text evidence="1 5">Belongs to the purine/pyrimidine phosphoribosyltransferase family. PyrR subfamily.</text>
</comment>